<dbReference type="PROSITE" id="PS51379">
    <property type="entry name" value="4FE4S_FER_2"/>
    <property type="match status" value="1"/>
</dbReference>
<name>C8WS72_ALIAD</name>
<reference evidence="12" key="1">
    <citation type="submission" date="2009-09" db="EMBL/GenBank/DDBJ databases">
        <title>The complete chromosome of Alicyclobacillus acidocaldarius subsp. acidocaldarius DSM 446.</title>
        <authorList>
            <consortium name="US DOE Joint Genome Institute (JGI-PGF)"/>
            <person name="Lucas S."/>
            <person name="Copeland A."/>
            <person name="Lapidus A."/>
            <person name="Glavina del Rio T."/>
            <person name="Dalin E."/>
            <person name="Tice H."/>
            <person name="Bruce D."/>
            <person name="Goodwin L."/>
            <person name="Pitluck S."/>
            <person name="Kyrpides N."/>
            <person name="Mavromatis K."/>
            <person name="Ivanova N."/>
            <person name="Ovchinnikova G."/>
            <person name="Chertkov O."/>
            <person name="Sims D."/>
            <person name="Brettin T."/>
            <person name="Detter J.C."/>
            <person name="Han C."/>
            <person name="Larimer F."/>
            <person name="Land M."/>
            <person name="Hauser L."/>
            <person name="Markowitz V."/>
            <person name="Cheng J.-F."/>
            <person name="Hugenholtz P."/>
            <person name="Woyke T."/>
            <person name="Wu D."/>
            <person name="Pukall R."/>
            <person name="Klenk H.-P."/>
            <person name="Eisen J.A."/>
        </authorList>
    </citation>
    <scope>NUCLEOTIDE SEQUENCE [LARGE SCALE GENOMIC DNA]</scope>
    <source>
        <strain evidence="12">ATCC 27009 / DSM 446 / BCRC 14685 / JCM 5260 / KCTC 1825 / NBRC 15652 / NCIMB 11725 / NRRL B-14509 / 104-IA</strain>
    </source>
</reference>
<keyword evidence="3" id="KW-0819">tRNA processing</keyword>
<evidence type="ECO:0000313" key="12">
    <source>
        <dbReference type="Proteomes" id="UP000001917"/>
    </source>
</evidence>
<dbReference type="SUPFAM" id="SSF46548">
    <property type="entry name" value="alpha-helical ferredoxin"/>
    <property type="match status" value="1"/>
</dbReference>
<dbReference type="InterPro" id="IPR013542">
    <property type="entry name" value="QueG_DUF1730"/>
</dbReference>
<keyword evidence="2" id="KW-0963">Cytoplasm</keyword>
<evidence type="ECO:0000256" key="4">
    <source>
        <dbReference type="ARBA" id="ARBA00022723"/>
    </source>
</evidence>
<dbReference type="Pfam" id="PF13484">
    <property type="entry name" value="Fer4_16"/>
    <property type="match status" value="1"/>
</dbReference>
<evidence type="ECO:0000313" key="11">
    <source>
        <dbReference type="EMBL" id="ACV57506.1"/>
    </source>
</evidence>
<dbReference type="Gene3D" id="1.25.10.10">
    <property type="entry name" value="Leucine-rich Repeat Variant"/>
    <property type="match status" value="1"/>
</dbReference>
<evidence type="ECO:0000256" key="7">
    <source>
        <dbReference type="ARBA" id="ARBA00023004"/>
    </source>
</evidence>
<dbReference type="KEGG" id="aac:Aaci_0447"/>
<protein>
    <recommendedName>
        <fullName evidence="10">4Fe-4S ferredoxin-type domain-containing protein</fullName>
    </recommendedName>
</protein>
<sequence>MTGRDKLTLADIRPLAEEVGLPEIAATDASPFDDLARPLADYEARGRTGFEWADAAERMDPRFWLPEAKSILTAALPYLTEEGARRMREHPRSEICGQTSCYVYGEDYHRVLSDRLTALAGRIGNLVGREIRYRVAVDTSPLVDRRVAERSGLGWIGKNGMLFSPRYGSYVFLGALLIDVEIEDALHLPPAIGKHCGDCDLCMRACPTQAFVAPGELKATACLSYVTQMKGIIPRAYRKPLGRRVWGCDVCQQVCPLNRDRAHAEDPAFTPDAEAAYPDLVRLLGMSNRQFLRAYGRSAMAWRGVRTLQRNALVALGNLRRPEAVPIVARFLASDRVELRASAAWALGEIGGQDALRELRAAFASEQDPDVRKEMEDAIANAWGKACEGDEGRDETGSGYRDCDHPCRGDVAGR</sequence>
<dbReference type="eggNOG" id="COG1600">
    <property type="taxonomic scope" value="Bacteria"/>
</dbReference>
<keyword evidence="4" id="KW-0479">Metal-binding</keyword>
<evidence type="ECO:0000256" key="2">
    <source>
        <dbReference type="ARBA" id="ARBA00022490"/>
    </source>
</evidence>
<dbReference type="GO" id="GO:0051539">
    <property type="term" value="F:4 iron, 4 sulfur cluster binding"/>
    <property type="evidence" value="ECO:0007669"/>
    <property type="project" value="UniProtKB-KW"/>
</dbReference>
<evidence type="ECO:0000256" key="9">
    <source>
        <dbReference type="SAM" id="MobiDB-lite"/>
    </source>
</evidence>
<reference evidence="11 12" key="2">
    <citation type="journal article" date="2010" name="Stand. Genomic Sci.">
        <title>Complete genome sequence of Alicyclobacillus acidocaldarius type strain (104-IA).</title>
        <authorList>
            <person name="Mavromatis K."/>
            <person name="Sikorski J."/>
            <person name="Lapidus A."/>
            <person name="Glavina Del Rio T."/>
            <person name="Copeland A."/>
            <person name="Tice H."/>
            <person name="Cheng J.F."/>
            <person name="Lucas S."/>
            <person name="Chen F."/>
            <person name="Nolan M."/>
            <person name="Bruce D."/>
            <person name="Goodwin L."/>
            <person name="Pitluck S."/>
            <person name="Ivanova N."/>
            <person name="Ovchinnikova G."/>
            <person name="Pati A."/>
            <person name="Chen A."/>
            <person name="Palaniappan K."/>
            <person name="Land M."/>
            <person name="Hauser L."/>
            <person name="Chang Y.J."/>
            <person name="Jeffries C.D."/>
            <person name="Chain P."/>
            <person name="Meincke L."/>
            <person name="Sims D."/>
            <person name="Chertkov O."/>
            <person name="Han C."/>
            <person name="Brettin T."/>
            <person name="Detter J.C."/>
            <person name="Wahrenburg C."/>
            <person name="Rohde M."/>
            <person name="Pukall R."/>
            <person name="Goker M."/>
            <person name="Bristow J."/>
            <person name="Eisen J.A."/>
            <person name="Markowitz V."/>
            <person name="Hugenholtz P."/>
            <person name="Klenk H.P."/>
            <person name="Kyrpides N.C."/>
        </authorList>
    </citation>
    <scope>NUCLEOTIDE SEQUENCE [LARGE SCALE GENOMIC DNA]</scope>
    <source>
        <strain evidence="12">ATCC 27009 / DSM 446 / BCRC 14685 / JCM 5260 / KCTC 1825 / NBRC 15652 / NCIMB 11725 / NRRL B-14509 / 104-IA</strain>
    </source>
</reference>
<dbReference type="InterPro" id="IPR017900">
    <property type="entry name" value="4Fe4S_Fe_S_CS"/>
</dbReference>
<feature type="region of interest" description="Disordered" evidence="9">
    <location>
        <begin position="387"/>
        <end position="414"/>
    </location>
</feature>
<keyword evidence="7" id="KW-0408">Iron</keyword>
<dbReference type="GO" id="GO:0046872">
    <property type="term" value="F:metal ion binding"/>
    <property type="evidence" value="ECO:0007669"/>
    <property type="project" value="UniProtKB-KW"/>
</dbReference>
<proteinExistence type="predicted"/>
<dbReference type="HOGENOM" id="CLU_030790_2_0_9"/>
<evidence type="ECO:0000256" key="3">
    <source>
        <dbReference type="ARBA" id="ARBA00022694"/>
    </source>
</evidence>
<dbReference type="GO" id="GO:0052693">
    <property type="term" value="F:epoxyqueuosine reductase activity"/>
    <property type="evidence" value="ECO:0007669"/>
    <property type="project" value="TreeGrafter"/>
</dbReference>
<evidence type="ECO:0000259" key="10">
    <source>
        <dbReference type="PROSITE" id="PS51379"/>
    </source>
</evidence>
<dbReference type="EMBL" id="CP001727">
    <property type="protein sequence ID" value="ACV57506.1"/>
    <property type="molecule type" value="Genomic_DNA"/>
</dbReference>
<dbReference type="PROSITE" id="PS00198">
    <property type="entry name" value="4FE4S_FER_1"/>
    <property type="match status" value="1"/>
</dbReference>
<dbReference type="PANTHER" id="PTHR30002">
    <property type="entry name" value="EPOXYQUEUOSINE REDUCTASE"/>
    <property type="match status" value="1"/>
</dbReference>
<evidence type="ECO:0000256" key="8">
    <source>
        <dbReference type="ARBA" id="ARBA00023014"/>
    </source>
</evidence>
<dbReference type="GO" id="GO:0008616">
    <property type="term" value="P:tRNA queuosine(34) biosynthetic process"/>
    <property type="evidence" value="ECO:0007669"/>
    <property type="project" value="UniProtKB-KW"/>
</dbReference>
<dbReference type="InterPro" id="IPR004155">
    <property type="entry name" value="PBS_lyase_HEAT"/>
</dbReference>
<evidence type="ECO:0000256" key="6">
    <source>
        <dbReference type="ARBA" id="ARBA00023002"/>
    </source>
</evidence>
<dbReference type="Pfam" id="PF13646">
    <property type="entry name" value="HEAT_2"/>
    <property type="match status" value="1"/>
</dbReference>
<dbReference type="STRING" id="521098.Aaci_0447"/>
<dbReference type="PANTHER" id="PTHR30002:SF4">
    <property type="entry name" value="EPOXYQUEUOSINE REDUCTASE"/>
    <property type="match status" value="1"/>
</dbReference>
<evidence type="ECO:0000256" key="5">
    <source>
        <dbReference type="ARBA" id="ARBA00022785"/>
    </source>
</evidence>
<dbReference type="Proteomes" id="UP000001917">
    <property type="component" value="Chromosome"/>
</dbReference>
<gene>
    <name evidence="11" type="ordered locus">Aaci_0447</name>
</gene>
<keyword evidence="12" id="KW-1185">Reference proteome</keyword>
<dbReference type="Pfam" id="PF08331">
    <property type="entry name" value="QueG_DUF1730"/>
    <property type="match status" value="1"/>
</dbReference>
<keyword evidence="8" id="KW-0411">Iron-sulfur</keyword>
<dbReference type="InterPro" id="IPR011989">
    <property type="entry name" value="ARM-like"/>
</dbReference>
<dbReference type="SMART" id="SM00567">
    <property type="entry name" value="EZ_HEAT"/>
    <property type="match status" value="2"/>
</dbReference>
<dbReference type="SUPFAM" id="SSF48371">
    <property type="entry name" value="ARM repeat"/>
    <property type="match status" value="1"/>
</dbReference>
<organism evidence="11 12">
    <name type="scientific">Alicyclobacillus acidocaldarius subsp. acidocaldarius (strain ATCC 27009 / DSM 446 / BCRC 14685 / JCM 5260 / KCTC 1825 / NBRC 15652 / NCIMB 11725 / NRRL B-14509 / 104-IA)</name>
    <name type="common">Bacillus acidocaldarius</name>
    <dbReference type="NCBI Taxonomy" id="521098"/>
    <lineage>
        <taxon>Bacteria</taxon>
        <taxon>Bacillati</taxon>
        <taxon>Bacillota</taxon>
        <taxon>Bacilli</taxon>
        <taxon>Bacillales</taxon>
        <taxon>Alicyclobacillaceae</taxon>
        <taxon>Alicyclobacillus</taxon>
    </lineage>
</organism>
<dbReference type="NCBIfam" id="TIGR00276">
    <property type="entry name" value="tRNA epoxyqueuosine(34) reductase QueG"/>
    <property type="match status" value="1"/>
</dbReference>
<keyword evidence="1" id="KW-0004">4Fe-4S</keyword>
<dbReference type="AlphaFoldDB" id="C8WS72"/>
<dbReference type="InterPro" id="IPR004453">
    <property type="entry name" value="QueG"/>
</dbReference>
<keyword evidence="6" id="KW-0560">Oxidoreductase</keyword>
<dbReference type="InterPro" id="IPR017896">
    <property type="entry name" value="4Fe4S_Fe-S-bd"/>
</dbReference>
<dbReference type="InterPro" id="IPR016024">
    <property type="entry name" value="ARM-type_fold"/>
</dbReference>
<evidence type="ECO:0000256" key="1">
    <source>
        <dbReference type="ARBA" id="ARBA00022485"/>
    </source>
</evidence>
<feature type="domain" description="4Fe-4S ferredoxin-type" evidence="10">
    <location>
        <begin position="188"/>
        <end position="216"/>
    </location>
</feature>
<keyword evidence="5" id="KW-0671">Queuosine biosynthesis</keyword>
<accession>C8WS72</accession>